<protein>
    <recommendedName>
        <fullName evidence="3">NYN domain-containing protein</fullName>
    </recommendedName>
</protein>
<comment type="caution">
    <text evidence="1">The sequence shown here is derived from an EMBL/GenBank/DDBJ whole genome shotgun (WGS) entry which is preliminary data.</text>
</comment>
<gene>
    <name evidence="1" type="ORF">CCMP2556_LOCUS29939</name>
</gene>
<reference evidence="1 2" key="1">
    <citation type="submission" date="2024-02" db="EMBL/GenBank/DDBJ databases">
        <authorList>
            <person name="Chen Y."/>
            <person name="Shah S."/>
            <person name="Dougan E. K."/>
            <person name="Thang M."/>
            <person name="Chan C."/>
        </authorList>
    </citation>
    <scope>NUCLEOTIDE SEQUENCE [LARGE SCALE GENOMIC DNA]</scope>
</reference>
<organism evidence="1 2">
    <name type="scientific">Durusdinium trenchii</name>
    <dbReference type="NCBI Taxonomy" id="1381693"/>
    <lineage>
        <taxon>Eukaryota</taxon>
        <taxon>Sar</taxon>
        <taxon>Alveolata</taxon>
        <taxon>Dinophyceae</taxon>
        <taxon>Suessiales</taxon>
        <taxon>Symbiodiniaceae</taxon>
        <taxon>Durusdinium</taxon>
    </lineage>
</organism>
<proteinExistence type="predicted"/>
<evidence type="ECO:0008006" key="3">
    <source>
        <dbReference type="Google" id="ProtNLM"/>
    </source>
</evidence>
<keyword evidence="2" id="KW-1185">Reference proteome</keyword>
<name>A0ABP0NDG1_9DINO</name>
<sequence length="553" mass="61657">MFTISARLNPDVINIHPPQLFGPFAAAHLFDFDPLVCPSSMTHLQQARATHVHCHSFHSCGRPHCRRPGQGHGLDGWQVLSLAVSALPRSRRSGSARDTCETRAVWLRSQRSKRSAELLVDGDVHSMQEVREAIGHLERQRWSVSTKFFGPPERARNKKWEKFFVEMDISFQPVCRSALPLHEPTDVAVLSAMLNASSAGIDCVALLTSDTGFIKTLVEIQHSGTSCCAFIPESVPAVFRSFEVAGLPTIRLQKDFESNLGSKVRAILHQDGSGSVELADPFPQTSSKVYISRSKVVTDFLDNLGYGGQGYTIQSIAKFWFTNNLGNLVVYPPTIGLNAMYEIVSEQRCASWGRYSDVCKLAFILPIVACSSSKKHVRMYGNACSRRIFEGEGPFILTDSLEMVPQALNRLGYLDDGLNADLTEAMFCFVNASYNKGSLRKAGMLPIAGDKVLDVQSKLRTAFLSNDFSGLWQRQKSCLRHSRVHLVQQILVRAGVLCGVTSRDICQREVFEGMKLYVRKRGLPSMQTFNGLLWRILRHTKKNDSTKTLEVEL</sequence>
<evidence type="ECO:0000313" key="2">
    <source>
        <dbReference type="Proteomes" id="UP001642484"/>
    </source>
</evidence>
<dbReference type="Proteomes" id="UP001642484">
    <property type="component" value="Unassembled WGS sequence"/>
</dbReference>
<evidence type="ECO:0000313" key="1">
    <source>
        <dbReference type="EMBL" id="CAK9060844.1"/>
    </source>
</evidence>
<dbReference type="EMBL" id="CAXAMN010021562">
    <property type="protein sequence ID" value="CAK9060844.1"/>
    <property type="molecule type" value="Genomic_DNA"/>
</dbReference>
<accession>A0ABP0NDG1</accession>